<evidence type="ECO:0000313" key="2">
    <source>
        <dbReference type="Proteomes" id="UP000823928"/>
    </source>
</evidence>
<proteinExistence type="predicted"/>
<evidence type="ECO:0000313" key="1">
    <source>
        <dbReference type="EMBL" id="HIS36686.1"/>
    </source>
</evidence>
<organism evidence="1 2">
    <name type="scientific">Candidatus Scatousia excrementigallinarum</name>
    <dbReference type="NCBI Taxonomy" id="2840935"/>
    <lineage>
        <taxon>Bacteria</taxon>
        <taxon>Candidatus Scatousia</taxon>
    </lineage>
</organism>
<accession>A0A9D1EZA5</accession>
<name>A0A9D1EZA5_9BACT</name>
<dbReference type="AlphaFoldDB" id="A0A9D1EZA5"/>
<comment type="caution">
    <text evidence="1">The sequence shown here is derived from an EMBL/GenBank/DDBJ whole genome shotgun (WGS) entry which is preliminary data.</text>
</comment>
<reference evidence="1" key="2">
    <citation type="journal article" date="2021" name="PeerJ">
        <title>Extensive microbial diversity within the chicken gut microbiome revealed by metagenomics and culture.</title>
        <authorList>
            <person name="Gilroy R."/>
            <person name="Ravi A."/>
            <person name="Getino M."/>
            <person name="Pursley I."/>
            <person name="Horton D.L."/>
            <person name="Alikhan N.F."/>
            <person name="Baker D."/>
            <person name="Gharbi K."/>
            <person name="Hall N."/>
            <person name="Watson M."/>
            <person name="Adriaenssens E.M."/>
            <person name="Foster-Nyarko E."/>
            <person name="Jarju S."/>
            <person name="Secka A."/>
            <person name="Antonio M."/>
            <person name="Oren A."/>
            <person name="Chaudhuri R.R."/>
            <person name="La Ragione R."/>
            <person name="Hildebrand F."/>
            <person name="Pallen M.J."/>
        </authorList>
    </citation>
    <scope>NUCLEOTIDE SEQUENCE</scope>
    <source>
        <strain evidence="1">6276</strain>
    </source>
</reference>
<reference evidence="1" key="1">
    <citation type="submission" date="2020-10" db="EMBL/GenBank/DDBJ databases">
        <authorList>
            <person name="Gilroy R."/>
        </authorList>
    </citation>
    <scope>NUCLEOTIDE SEQUENCE</scope>
    <source>
        <strain evidence="1">6276</strain>
    </source>
</reference>
<dbReference type="EMBL" id="DVIU01000171">
    <property type="protein sequence ID" value="HIS36686.1"/>
    <property type="molecule type" value="Genomic_DNA"/>
</dbReference>
<dbReference type="Proteomes" id="UP000823928">
    <property type="component" value="Unassembled WGS sequence"/>
</dbReference>
<protein>
    <submittedName>
        <fullName evidence="1">Uncharacterized protein</fullName>
    </submittedName>
</protein>
<sequence>MSLGIAFKNINYKKLNIPTRFDDIQKEITAERMRESVKAYKKFVPQTEKKFDTYKLGDIIGNKLDKII</sequence>
<gene>
    <name evidence="1" type="ORF">IAC10_08675</name>
</gene>